<dbReference type="InterPro" id="IPR009056">
    <property type="entry name" value="Cyt_c-like_dom"/>
</dbReference>
<gene>
    <name evidence="6" type="ORF">GZ085_12480</name>
</gene>
<proteinExistence type="predicted"/>
<reference evidence="6 7" key="1">
    <citation type="submission" date="2019-09" db="EMBL/GenBank/DDBJ databases">
        <title>H2 Metabolism Revealed by Metagenomic Analysis in Subglacial Sediment of East Antarctica.</title>
        <authorList>
            <person name="Yang Z."/>
            <person name="Zhang Y."/>
            <person name="Lv Y."/>
            <person name="Yan W."/>
            <person name="Xiao X."/>
            <person name="Sun B."/>
            <person name="Ma H."/>
        </authorList>
    </citation>
    <scope>NUCLEOTIDE SEQUENCE [LARGE SCALE GENOMIC DNA]</scope>
    <source>
        <strain evidence="6">Bin2_2</strain>
    </source>
</reference>
<organism evidence="6 7">
    <name type="scientific">Sulfuriferula multivorans</name>
    <dbReference type="NCBI Taxonomy" id="1559896"/>
    <lineage>
        <taxon>Bacteria</taxon>
        <taxon>Pseudomonadati</taxon>
        <taxon>Pseudomonadota</taxon>
        <taxon>Betaproteobacteria</taxon>
        <taxon>Nitrosomonadales</taxon>
        <taxon>Sulfuricellaceae</taxon>
        <taxon>Sulfuriferula</taxon>
    </lineage>
</organism>
<dbReference type="GO" id="GO:0046872">
    <property type="term" value="F:metal ion binding"/>
    <property type="evidence" value="ECO:0007669"/>
    <property type="project" value="UniProtKB-KW"/>
</dbReference>
<evidence type="ECO:0000256" key="4">
    <source>
        <dbReference type="PROSITE-ProRule" id="PRU00433"/>
    </source>
</evidence>
<protein>
    <submittedName>
        <fullName evidence="6">C-type cytochrome</fullName>
    </submittedName>
</protein>
<dbReference type="EMBL" id="JAAFGW010000222">
    <property type="protein sequence ID" value="NDP49177.1"/>
    <property type="molecule type" value="Genomic_DNA"/>
</dbReference>
<dbReference type="Pfam" id="PF13442">
    <property type="entry name" value="Cytochrome_CBB3"/>
    <property type="match status" value="1"/>
</dbReference>
<evidence type="ECO:0000313" key="7">
    <source>
        <dbReference type="Proteomes" id="UP000483432"/>
    </source>
</evidence>
<dbReference type="GO" id="GO:0009055">
    <property type="term" value="F:electron transfer activity"/>
    <property type="evidence" value="ECO:0007669"/>
    <property type="project" value="InterPro"/>
</dbReference>
<name>A0A7C9P946_9PROT</name>
<dbReference type="AlphaFoldDB" id="A0A7C9P946"/>
<sequence length="251" mass="27947">MPKGEFGDMVRLGKQVFTETGKYAPKYVGNKLNCVNCHLDAGRLANSAPLWAAWGKYPAYRGKNKMVNTMEERIQGCFTYSMNGSAPPADSQELKALMSYAYWLAEGAPTGVDLPGRGYPKLDEPENKPDYQRGEQVFVNNCALCHGDKGEGRKQNGKVVFPSLWGDDSFNWGAGMHRVNTAAAFIHANMPLGKGGSLTEQQAWDVAYYVNSHERPQDPRFKENVKTTKEAYHQHQCNYGEKIGKSVLGKR</sequence>
<dbReference type="InterPro" id="IPR051459">
    <property type="entry name" value="Cytochrome_c-type_DH"/>
</dbReference>
<feature type="domain" description="Cytochrome c" evidence="5">
    <location>
        <begin position="129"/>
        <end position="214"/>
    </location>
</feature>
<dbReference type="Pfam" id="PF21342">
    <property type="entry name" value="SoxA-TsdA_cyt-c"/>
    <property type="match status" value="1"/>
</dbReference>
<evidence type="ECO:0000256" key="2">
    <source>
        <dbReference type="ARBA" id="ARBA00022723"/>
    </source>
</evidence>
<evidence type="ECO:0000256" key="1">
    <source>
        <dbReference type="ARBA" id="ARBA00022617"/>
    </source>
</evidence>
<dbReference type="PROSITE" id="PS51007">
    <property type="entry name" value="CYTC"/>
    <property type="match status" value="2"/>
</dbReference>
<keyword evidence="3 4" id="KW-0408">Iron</keyword>
<evidence type="ECO:0000259" key="5">
    <source>
        <dbReference type="PROSITE" id="PS51007"/>
    </source>
</evidence>
<accession>A0A7C9P946</accession>
<evidence type="ECO:0000313" key="6">
    <source>
        <dbReference type="EMBL" id="NDP49177.1"/>
    </source>
</evidence>
<dbReference type="Proteomes" id="UP000483432">
    <property type="component" value="Unassembled WGS sequence"/>
</dbReference>
<dbReference type="Gene3D" id="1.10.760.10">
    <property type="entry name" value="Cytochrome c-like domain"/>
    <property type="match status" value="2"/>
</dbReference>
<dbReference type="SUPFAM" id="SSF46626">
    <property type="entry name" value="Cytochrome c"/>
    <property type="match status" value="2"/>
</dbReference>
<keyword evidence="2 4" id="KW-0479">Metal-binding</keyword>
<evidence type="ECO:0000256" key="3">
    <source>
        <dbReference type="ARBA" id="ARBA00023004"/>
    </source>
</evidence>
<feature type="domain" description="Cytochrome c" evidence="5">
    <location>
        <begin position="8"/>
        <end position="105"/>
    </location>
</feature>
<comment type="caution">
    <text evidence="6">The sequence shown here is derived from an EMBL/GenBank/DDBJ whole genome shotgun (WGS) entry which is preliminary data.</text>
</comment>
<dbReference type="PANTHER" id="PTHR35008:SF9">
    <property type="entry name" value="CYTOCHROME C DOMAIN-CONTAINING PROTEIN"/>
    <property type="match status" value="1"/>
</dbReference>
<dbReference type="InterPro" id="IPR036909">
    <property type="entry name" value="Cyt_c-like_dom_sf"/>
</dbReference>
<keyword evidence="1 4" id="KW-0349">Heme</keyword>
<dbReference type="PANTHER" id="PTHR35008">
    <property type="entry name" value="BLL4482 PROTEIN-RELATED"/>
    <property type="match status" value="1"/>
</dbReference>
<dbReference type="GO" id="GO:0020037">
    <property type="term" value="F:heme binding"/>
    <property type="evidence" value="ECO:0007669"/>
    <property type="project" value="InterPro"/>
</dbReference>